<keyword evidence="1" id="KW-0812">Transmembrane</keyword>
<sequence length="51" mass="5952">MKIVGEFLFWIVIFAILIVLATVAEILLKTVGWLILPIYVFYLYLKQNKHG</sequence>
<keyword evidence="1" id="KW-1133">Transmembrane helix</keyword>
<proteinExistence type="predicted"/>
<name>A0A8S5UQS9_9CAUD</name>
<dbReference type="EMBL" id="BK016121">
    <property type="protein sequence ID" value="DAF96831.1"/>
    <property type="molecule type" value="Genomic_DNA"/>
</dbReference>
<keyword evidence="1" id="KW-0472">Membrane</keyword>
<reference evidence="2" key="1">
    <citation type="journal article" date="2021" name="Proc. Natl. Acad. Sci. U.S.A.">
        <title>A Catalog of Tens of Thousands of Viruses from Human Metagenomes Reveals Hidden Associations with Chronic Diseases.</title>
        <authorList>
            <person name="Tisza M.J."/>
            <person name="Buck C.B."/>
        </authorList>
    </citation>
    <scope>NUCLEOTIDE SEQUENCE</scope>
    <source>
        <strain evidence="2">CtQyH19</strain>
    </source>
</reference>
<organism evidence="2">
    <name type="scientific">Podoviridae sp. ctQyH19</name>
    <dbReference type="NCBI Taxonomy" id="2825249"/>
    <lineage>
        <taxon>Viruses</taxon>
        <taxon>Duplodnaviria</taxon>
        <taxon>Heunggongvirae</taxon>
        <taxon>Uroviricota</taxon>
        <taxon>Caudoviricetes</taxon>
    </lineage>
</organism>
<protein>
    <submittedName>
        <fullName evidence="2">Uncharacterized protein</fullName>
    </submittedName>
</protein>
<feature type="transmembrane region" description="Helical" evidence="1">
    <location>
        <begin position="30"/>
        <end position="45"/>
    </location>
</feature>
<accession>A0A8S5UQS9</accession>
<evidence type="ECO:0000256" key="1">
    <source>
        <dbReference type="SAM" id="Phobius"/>
    </source>
</evidence>
<feature type="transmembrane region" description="Helical" evidence="1">
    <location>
        <begin position="7"/>
        <end position="24"/>
    </location>
</feature>
<evidence type="ECO:0000313" key="2">
    <source>
        <dbReference type="EMBL" id="DAF96831.1"/>
    </source>
</evidence>